<evidence type="ECO:0000256" key="1">
    <source>
        <dbReference type="ARBA" id="ARBA00009437"/>
    </source>
</evidence>
<evidence type="ECO:0000313" key="5">
    <source>
        <dbReference type="Proteomes" id="UP000022141"/>
    </source>
</evidence>
<feature type="signal peptide" evidence="2">
    <location>
        <begin position="1"/>
        <end position="32"/>
    </location>
</feature>
<keyword evidence="5" id="KW-1185">Reference proteome</keyword>
<comment type="caution">
    <text evidence="4">The sequence shown here is derived from an EMBL/GenBank/DDBJ whole genome shotgun (WGS) entry which is preliminary data.</text>
</comment>
<protein>
    <submittedName>
        <fullName evidence="4">ABC-type uncharacterized transport system, periplasmic component</fullName>
    </submittedName>
</protein>
<dbReference type="PANTHER" id="PTHR30537">
    <property type="entry name" value="HTH-TYPE TRANSCRIPTIONAL REGULATOR"/>
    <property type="match status" value="1"/>
</dbReference>
<dbReference type="AlphaFoldDB" id="A0A011P4E0"/>
<dbReference type="STRING" id="1454004.AW11_01314"/>
<dbReference type="SUPFAM" id="SSF52833">
    <property type="entry name" value="Thioredoxin-like"/>
    <property type="match status" value="1"/>
</dbReference>
<dbReference type="Proteomes" id="UP000022141">
    <property type="component" value="Unassembled WGS sequence"/>
</dbReference>
<gene>
    <name evidence="4" type="ORF">AW11_01314</name>
</gene>
<dbReference type="PANTHER" id="PTHR30537:SF5">
    <property type="entry name" value="HTH-TYPE TRANSCRIPTIONAL ACTIVATOR TTDR-RELATED"/>
    <property type="match status" value="1"/>
</dbReference>
<keyword evidence="2" id="KW-0732">Signal</keyword>
<evidence type="ECO:0000259" key="3">
    <source>
        <dbReference type="Pfam" id="PF03466"/>
    </source>
</evidence>
<dbReference type="PATRIC" id="fig|1454004.3.peg.1368"/>
<dbReference type="InterPro" id="IPR058163">
    <property type="entry name" value="LysR-type_TF_proteobact-type"/>
</dbReference>
<dbReference type="InterPro" id="IPR036249">
    <property type="entry name" value="Thioredoxin-like_sf"/>
</dbReference>
<organism evidence="4 5">
    <name type="scientific">Accumulibacter regalis</name>
    <dbReference type="NCBI Taxonomy" id="522306"/>
    <lineage>
        <taxon>Bacteria</taxon>
        <taxon>Pseudomonadati</taxon>
        <taxon>Pseudomonadota</taxon>
        <taxon>Betaproteobacteria</taxon>
        <taxon>Candidatus Accumulibacter</taxon>
    </lineage>
</organism>
<evidence type="ECO:0000256" key="2">
    <source>
        <dbReference type="SAM" id="SignalP"/>
    </source>
</evidence>
<evidence type="ECO:0000313" key="4">
    <source>
        <dbReference type="EMBL" id="EXI89823.1"/>
    </source>
</evidence>
<dbReference type="SUPFAM" id="SSF53850">
    <property type="entry name" value="Periplasmic binding protein-like II"/>
    <property type="match status" value="1"/>
</dbReference>
<sequence length="171" mass="18819">MRTRLTGLLRVLRLICLLTVAAVYCSPVTADASLWIDHDAAGERQVHLYFFWTRNCPHCQAATPFVEALSQAVLGGLGLGLLPTFVIGKDLQEGRLLAVLSDYIPVDRYAYAVYLPTRHLPSKVPVFIDFLVEHIGVDAYWDRAGGGALKAQEALATLKSESPHETKKTAQ</sequence>
<dbReference type="Pfam" id="PF03466">
    <property type="entry name" value="LysR_substrate"/>
    <property type="match status" value="1"/>
</dbReference>
<dbReference type="InterPro" id="IPR005119">
    <property type="entry name" value="LysR_subst-bd"/>
</dbReference>
<proteinExistence type="inferred from homology"/>
<name>A0A011P4E0_ACCRE</name>
<dbReference type="eggNOG" id="COG0583">
    <property type="taxonomic scope" value="Bacteria"/>
</dbReference>
<dbReference type="Gene3D" id="3.40.190.290">
    <property type="match status" value="1"/>
</dbReference>
<accession>A0A011P4E0</accession>
<feature type="domain" description="LysR substrate-binding" evidence="3">
    <location>
        <begin position="63"/>
        <end position="134"/>
    </location>
</feature>
<reference evidence="4" key="1">
    <citation type="submission" date="2014-02" db="EMBL/GenBank/DDBJ databases">
        <title>Expanding our view of genomic diversity in Candidatus Accumulibacter clades.</title>
        <authorList>
            <person name="Skennerton C.T."/>
            <person name="Barr J.J."/>
            <person name="Slater F.R."/>
            <person name="Bond P.L."/>
            <person name="Tyson G.W."/>
        </authorList>
    </citation>
    <scope>NUCLEOTIDE SEQUENCE [LARGE SCALE GENOMIC DNA]</scope>
</reference>
<dbReference type="EMBL" id="JEMY01000013">
    <property type="protein sequence ID" value="EXI89823.1"/>
    <property type="molecule type" value="Genomic_DNA"/>
</dbReference>
<feature type="chain" id="PRO_5001462579" evidence="2">
    <location>
        <begin position="33"/>
        <end position="171"/>
    </location>
</feature>
<comment type="similarity">
    <text evidence="1">Belongs to the LysR transcriptional regulatory family.</text>
</comment>